<accession>A0ACC3NKA4</accession>
<gene>
    <name evidence="1" type="ORF">LTR37_005430</name>
</gene>
<dbReference type="Proteomes" id="UP001281147">
    <property type="component" value="Unassembled WGS sequence"/>
</dbReference>
<evidence type="ECO:0000313" key="2">
    <source>
        <dbReference type="Proteomes" id="UP001281147"/>
    </source>
</evidence>
<organism evidence="1 2">
    <name type="scientific">Vermiconidia calcicola</name>
    <dbReference type="NCBI Taxonomy" id="1690605"/>
    <lineage>
        <taxon>Eukaryota</taxon>
        <taxon>Fungi</taxon>
        <taxon>Dikarya</taxon>
        <taxon>Ascomycota</taxon>
        <taxon>Pezizomycotina</taxon>
        <taxon>Dothideomycetes</taxon>
        <taxon>Dothideomycetidae</taxon>
        <taxon>Mycosphaerellales</taxon>
        <taxon>Extremaceae</taxon>
        <taxon>Vermiconidia</taxon>
    </lineage>
</organism>
<comment type="caution">
    <text evidence="1">The sequence shown here is derived from an EMBL/GenBank/DDBJ whole genome shotgun (WGS) entry which is preliminary data.</text>
</comment>
<sequence>MSPEQVERLRDELSLLEAMYPAQVIYVEKGSEVKYSSDAGYFQLRLPEGYLANELPEVISARSARTDLRGQLKQHVQACSLGEEIIDSVITAFNELAESCAQTHDQTNQGDLGKATVVVWLHHLLNTNKRKQALSPPSPEVSGLTKPGYPGVLIYSGPVRAVHEHVSELKQLNWAAFQVRLESDDEWTFTHGSGAKEVESMKDLVAEVGDKREMFMEAMRMK</sequence>
<proteinExistence type="predicted"/>
<protein>
    <submittedName>
        <fullName evidence="1">Uncharacterized protein</fullName>
    </submittedName>
</protein>
<evidence type="ECO:0000313" key="1">
    <source>
        <dbReference type="EMBL" id="KAK3718004.1"/>
    </source>
</evidence>
<keyword evidence="2" id="KW-1185">Reference proteome</keyword>
<dbReference type="EMBL" id="JAUTXU010000034">
    <property type="protein sequence ID" value="KAK3718004.1"/>
    <property type="molecule type" value="Genomic_DNA"/>
</dbReference>
<name>A0ACC3NKA4_9PEZI</name>
<reference evidence="1" key="1">
    <citation type="submission" date="2023-07" db="EMBL/GenBank/DDBJ databases">
        <title>Black Yeasts Isolated from many extreme environments.</title>
        <authorList>
            <person name="Coleine C."/>
            <person name="Stajich J.E."/>
            <person name="Selbmann L."/>
        </authorList>
    </citation>
    <scope>NUCLEOTIDE SEQUENCE</scope>
    <source>
        <strain evidence="1">CCFEE 5714</strain>
    </source>
</reference>